<evidence type="ECO:0000256" key="8">
    <source>
        <dbReference type="SAM" id="SignalP"/>
    </source>
</evidence>
<dbReference type="InterPro" id="IPR036188">
    <property type="entry name" value="FAD/NAD-bd_sf"/>
</dbReference>
<organism evidence="11 12">
    <name type="scientific">Tropilaelaps mercedesae</name>
    <dbReference type="NCBI Taxonomy" id="418985"/>
    <lineage>
        <taxon>Eukaryota</taxon>
        <taxon>Metazoa</taxon>
        <taxon>Ecdysozoa</taxon>
        <taxon>Arthropoda</taxon>
        <taxon>Chelicerata</taxon>
        <taxon>Arachnida</taxon>
        <taxon>Acari</taxon>
        <taxon>Parasitiformes</taxon>
        <taxon>Mesostigmata</taxon>
        <taxon>Gamasina</taxon>
        <taxon>Dermanyssoidea</taxon>
        <taxon>Laelapidae</taxon>
        <taxon>Tropilaelaps</taxon>
    </lineage>
</organism>
<dbReference type="Gene3D" id="3.30.560.10">
    <property type="entry name" value="Glucose Oxidase, domain 3"/>
    <property type="match status" value="1"/>
</dbReference>
<gene>
    <name evidence="11" type="ORF">BIW11_11971</name>
</gene>
<evidence type="ECO:0000256" key="7">
    <source>
        <dbReference type="RuleBase" id="RU003968"/>
    </source>
</evidence>
<evidence type="ECO:0000256" key="1">
    <source>
        <dbReference type="ARBA" id="ARBA00001974"/>
    </source>
</evidence>
<dbReference type="EMBL" id="MNPL01019390">
    <property type="protein sequence ID" value="OQR69920.1"/>
    <property type="molecule type" value="Genomic_DNA"/>
</dbReference>
<dbReference type="PROSITE" id="PS00623">
    <property type="entry name" value="GMC_OXRED_1"/>
    <property type="match status" value="1"/>
</dbReference>
<feature type="active site" description="Proton acceptor" evidence="5">
    <location>
        <position position="563"/>
    </location>
</feature>
<dbReference type="InterPro" id="IPR012132">
    <property type="entry name" value="GMC_OxRdtase"/>
</dbReference>
<dbReference type="AlphaFoldDB" id="A0A1V9X8R1"/>
<evidence type="ECO:0000259" key="9">
    <source>
        <dbReference type="PROSITE" id="PS00623"/>
    </source>
</evidence>
<feature type="binding site" evidence="6">
    <location>
        <position position="254"/>
    </location>
    <ligand>
        <name>FAD</name>
        <dbReference type="ChEBI" id="CHEBI:57692"/>
    </ligand>
</feature>
<keyword evidence="12" id="KW-1185">Reference proteome</keyword>
<dbReference type="PROSITE" id="PS00624">
    <property type="entry name" value="GMC_OXRED_2"/>
    <property type="match status" value="1"/>
</dbReference>
<comment type="caution">
    <text evidence="11">The sequence shown here is derived from an EMBL/GenBank/DDBJ whole genome shotgun (WGS) entry which is preliminary data.</text>
</comment>
<keyword evidence="3 7" id="KW-0285">Flavoprotein</keyword>
<evidence type="ECO:0000256" key="2">
    <source>
        <dbReference type="ARBA" id="ARBA00010790"/>
    </source>
</evidence>
<dbReference type="PANTHER" id="PTHR11552">
    <property type="entry name" value="GLUCOSE-METHANOL-CHOLINE GMC OXIDOREDUCTASE"/>
    <property type="match status" value="1"/>
</dbReference>
<dbReference type="Pfam" id="PF00732">
    <property type="entry name" value="GMC_oxred_N"/>
    <property type="match status" value="1"/>
</dbReference>
<dbReference type="GO" id="GO:0050660">
    <property type="term" value="F:flavin adenine dinucleotide binding"/>
    <property type="evidence" value="ECO:0007669"/>
    <property type="project" value="InterPro"/>
</dbReference>
<feature type="active site" description="Proton donor" evidence="5">
    <location>
        <position position="519"/>
    </location>
</feature>
<dbReference type="InterPro" id="IPR007867">
    <property type="entry name" value="GMC_OxRtase_C"/>
</dbReference>
<evidence type="ECO:0000313" key="12">
    <source>
        <dbReference type="Proteomes" id="UP000192247"/>
    </source>
</evidence>
<dbReference type="PIRSF" id="PIRSF000137">
    <property type="entry name" value="Alcohol_oxidase"/>
    <property type="match status" value="1"/>
</dbReference>
<dbReference type="InParanoid" id="A0A1V9X8R1"/>
<reference evidence="11 12" key="1">
    <citation type="journal article" date="2017" name="Gigascience">
        <title>Draft genome of the honey bee ectoparasitic mite, Tropilaelaps mercedesae, is shaped by the parasitic life history.</title>
        <authorList>
            <person name="Dong X."/>
            <person name="Armstrong S.D."/>
            <person name="Xia D."/>
            <person name="Makepeace B.L."/>
            <person name="Darby A.C."/>
            <person name="Kadowaki T."/>
        </authorList>
    </citation>
    <scope>NUCLEOTIDE SEQUENCE [LARGE SCALE GENOMIC DNA]</scope>
    <source>
        <strain evidence="11">Wuxi-XJTLU</strain>
    </source>
</reference>
<evidence type="ECO:0000256" key="6">
    <source>
        <dbReference type="PIRSR" id="PIRSR000137-2"/>
    </source>
</evidence>
<accession>A0A1V9X8R1</accession>
<keyword evidence="8" id="KW-0732">Signal</keyword>
<comment type="similarity">
    <text evidence="2 7">Belongs to the GMC oxidoreductase family.</text>
</comment>
<dbReference type="Pfam" id="PF05199">
    <property type="entry name" value="GMC_oxred_C"/>
    <property type="match status" value="1"/>
</dbReference>
<protein>
    <submittedName>
        <fullName evidence="11">Glucose dehydrogenase-like</fullName>
    </submittedName>
</protein>
<evidence type="ECO:0000256" key="5">
    <source>
        <dbReference type="PIRSR" id="PIRSR000137-1"/>
    </source>
</evidence>
<feature type="chain" id="PRO_5012258155" evidence="8">
    <location>
        <begin position="21"/>
        <end position="587"/>
    </location>
</feature>
<evidence type="ECO:0000313" key="11">
    <source>
        <dbReference type="EMBL" id="OQR69920.1"/>
    </source>
</evidence>
<dbReference type="InterPro" id="IPR000172">
    <property type="entry name" value="GMC_OxRdtase_N"/>
</dbReference>
<feature type="binding site" evidence="6">
    <location>
        <position position="116"/>
    </location>
    <ligand>
        <name>FAD</name>
        <dbReference type="ChEBI" id="CHEBI:57692"/>
    </ligand>
</feature>
<dbReference type="OrthoDB" id="269227at2759"/>
<dbReference type="SUPFAM" id="SSF54373">
    <property type="entry name" value="FAD-linked reductases, C-terminal domain"/>
    <property type="match status" value="1"/>
</dbReference>
<feature type="domain" description="Glucose-methanol-choline oxidoreductase N-terminal" evidence="10">
    <location>
        <begin position="295"/>
        <end position="309"/>
    </location>
</feature>
<feature type="signal peptide" evidence="8">
    <location>
        <begin position="1"/>
        <end position="20"/>
    </location>
</feature>
<dbReference type="GO" id="GO:0016614">
    <property type="term" value="F:oxidoreductase activity, acting on CH-OH group of donors"/>
    <property type="evidence" value="ECO:0007669"/>
    <property type="project" value="InterPro"/>
</dbReference>
<dbReference type="PANTHER" id="PTHR11552:SF147">
    <property type="entry name" value="CHOLINE DEHYDROGENASE, MITOCHONDRIAL"/>
    <property type="match status" value="1"/>
</dbReference>
<evidence type="ECO:0000259" key="10">
    <source>
        <dbReference type="PROSITE" id="PS00624"/>
    </source>
</evidence>
<dbReference type="SUPFAM" id="SSF51905">
    <property type="entry name" value="FAD/NAD(P)-binding domain"/>
    <property type="match status" value="1"/>
</dbReference>
<evidence type="ECO:0000256" key="3">
    <source>
        <dbReference type="ARBA" id="ARBA00022630"/>
    </source>
</evidence>
<evidence type="ECO:0000256" key="4">
    <source>
        <dbReference type="ARBA" id="ARBA00022827"/>
    </source>
</evidence>
<keyword evidence="4 6" id="KW-0274">FAD</keyword>
<dbReference type="Proteomes" id="UP000192247">
    <property type="component" value="Unassembled WGS sequence"/>
</dbReference>
<name>A0A1V9X8R1_9ACAR</name>
<feature type="domain" description="Glucose-methanol-choline oxidoreductase N-terminal" evidence="9">
    <location>
        <begin position="114"/>
        <end position="137"/>
    </location>
</feature>
<dbReference type="STRING" id="418985.A0A1V9X8R1"/>
<proteinExistence type="inferred from homology"/>
<sequence>MPLMLGWLISAFMVICDVASRPPWAINADQLSACYDFIIVGAGSAGCRVAEKLSAIQDVSVLLLEAGGSPPDFTAIPLLTQLSFTTDNVQRYRVEPMKNAFITKVNQPQSIVTGRVLGGGSSINLMNYERGAKHDYDVWATMYGALGWTGEEMFKYFRADENNGDYGLSDEAHGRQGSLQVTSSYDTNILRGFFAASKEKGYPVRDTGDGDVEGAYRMQATIGLNGHRSSAFTAFLQPHLGIRKNLYVATGAFVTKIVFEKTTDPNVTIANAVEFVMDGIRHTICARKEIILSAGAIESPHILMLSGVGPKEHLKEMQINVVSDLPVGLNLQNHIAVRGIDGAINETTFLEIPSINDMKGLMEWYKFGKGPFTSPYGTHLGVGFFKMNDTDPTPDIEIMLQGLRDEAPPCTGQDGKVSPVNFSLLTILMRPKSRGSVRLRNSDARVPPIIDLKYFDNPDDIEILAKGAKFAAELLETKAFAHMGVSHASTTVAACKDKELHSLDYWRCVVTVNTASMGHPAGSCRMGAEERRDTVVDHKLRVKGVKGLRVADCSVMPRLPTGHTNAPAIAIGARAGDLILKQHGLIS</sequence>
<comment type="cofactor">
    <cofactor evidence="1 6">
        <name>FAD</name>
        <dbReference type="ChEBI" id="CHEBI:57692"/>
    </cofactor>
</comment>
<dbReference type="Gene3D" id="3.50.50.60">
    <property type="entry name" value="FAD/NAD(P)-binding domain"/>
    <property type="match status" value="1"/>
</dbReference>